<dbReference type="PROSITE" id="PS51375">
    <property type="entry name" value="PPR"/>
    <property type="match status" value="6"/>
</dbReference>
<feature type="repeat" description="PPR" evidence="2">
    <location>
        <begin position="265"/>
        <end position="299"/>
    </location>
</feature>
<dbReference type="Gene3D" id="1.25.40.10">
    <property type="entry name" value="Tetratricopeptide repeat domain"/>
    <property type="match status" value="3"/>
</dbReference>
<dbReference type="Pfam" id="PF01535">
    <property type="entry name" value="PPR"/>
    <property type="match status" value="1"/>
</dbReference>
<evidence type="ECO:0000256" key="2">
    <source>
        <dbReference type="PROSITE-ProRule" id="PRU00708"/>
    </source>
</evidence>
<gene>
    <name evidence="3" type="ORF">RCOM_0706550</name>
</gene>
<dbReference type="Proteomes" id="UP000008311">
    <property type="component" value="Unassembled WGS sequence"/>
</dbReference>
<feature type="repeat" description="PPR" evidence="2">
    <location>
        <begin position="230"/>
        <end position="264"/>
    </location>
</feature>
<feature type="repeat" description="PPR" evidence="2">
    <location>
        <begin position="371"/>
        <end position="405"/>
    </location>
</feature>
<protein>
    <submittedName>
        <fullName evidence="3">Pentatricopeptide repeat-containing protein, putative</fullName>
    </submittedName>
</protein>
<keyword evidence="4" id="KW-1185">Reference proteome</keyword>
<dbReference type="PANTHER" id="PTHR45613:SF9">
    <property type="entry name" value="MITOCHONDRIAL GROUP I INTRON SPLICING FACTOR CCM1"/>
    <property type="match status" value="1"/>
</dbReference>
<dbReference type="InterPro" id="IPR002885">
    <property type="entry name" value="PPR_rpt"/>
</dbReference>
<evidence type="ECO:0000256" key="1">
    <source>
        <dbReference type="ARBA" id="ARBA00022737"/>
    </source>
</evidence>
<dbReference type="NCBIfam" id="TIGR00756">
    <property type="entry name" value="PPR"/>
    <property type="match status" value="5"/>
</dbReference>
<proteinExistence type="predicted"/>
<dbReference type="InterPro" id="IPR011990">
    <property type="entry name" value="TPR-like_helical_dom_sf"/>
</dbReference>
<feature type="repeat" description="PPR" evidence="2">
    <location>
        <begin position="335"/>
        <end position="370"/>
    </location>
</feature>
<reference evidence="4" key="1">
    <citation type="journal article" date="2010" name="Nat. Biotechnol.">
        <title>Draft genome sequence of the oilseed species Ricinus communis.</title>
        <authorList>
            <person name="Chan A.P."/>
            <person name="Crabtree J."/>
            <person name="Zhao Q."/>
            <person name="Lorenzi H."/>
            <person name="Orvis J."/>
            <person name="Puiu D."/>
            <person name="Melake-Berhan A."/>
            <person name="Jones K.M."/>
            <person name="Redman J."/>
            <person name="Chen G."/>
            <person name="Cahoon E.B."/>
            <person name="Gedil M."/>
            <person name="Stanke M."/>
            <person name="Haas B.J."/>
            <person name="Wortman J.R."/>
            <person name="Fraser-Liggett C.M."/>
            <person name="Ravel J."/>
            <person name="Rabinowicz P.D."/>
        </authorList>
    </citation>
    <scope>NUCLEOTIDE SEQUENCE [LARGE SCALE GENOMIC DNA]</scope>
    <source>
        <strain evidence="4">cv. Hale</strain>
    </source>
</reference>
<evidence type="ECO:0000313" key="3">
    <source>
        <dbReference type="EMBL" id="EEF46114.1"/>
    </source>
</evidence>
<organism evidence="3 4">
    <name type="scientific">Ricinus communis</name>
    <name type="common">Castor bean</name>
    <dbReference type="NCBI Taxonomy" id="3988"/>
    <lineage>
        <taxon>Eukaryota</taxon>
        <taxon>Viridiplantae</taxon>
        <taxon>Streptophyta</taxon>
        <taxon>Embryophyta</taxon>
        <taxon>Tracheophyta</taxon>
        <taxon>Spermatophyta</taxon>
        <taxon>Magnoliopsida</taxon>
        <taxon>eudicotyledons</taxon>
        <taxon>Gunneridae</taxon>
        <taxon>Pentapetalae</taxon>
        <taxon>rosids</taxon>
        <taxon>fabids</taxon>
        <taxon>Malpighiales</taxon>
        <taxon>Euphorbiaceae</taxon>
        <taxon>Acalyphoideae</taxon>
        <taxon>Acalypheae</taxon>
        <taxon>Ricinus</taxon>
    </lineage>
</organism>
<sequence length="461" mass="51647">MATAANMLTHRLQTPYLTSVVTAITTCLRSLNPQNLNPSHINPAPLNQFSPYLNSQLVIEVIRKQSNPYHALFFFNWASNLCPNPNNYFHNHHCYVAITDLLLSHSLFALASSLLQNANKMSDLMVSKFIIAYGNLKEVKRAIFWFDKAKAIGNVNANRFNIAQSIFDEMVAVKPDVSTYAIMIKGYWKMRSVENASKLFDEMSCEPNLGNVDEARKLMTEMRLNGLKENLATHMSILKGLCYAGKSDEAVNYFKEMIRKGMKCDVKAYAVVINEYCKMKKPNEAIALLKEMKAKGINPSVSSFNAVIQILMKLGEPDAAIFLLKQMQGMGCRPNFISYNIVIGGLCGAKGRMQNVKELLHNMLCSGLAVDATMYSSLVKGYCEDGNEEMAKQVLYEAIDNNYVIDSESFSVFANKMCEKGKAVGVENILKEMCKRCSVVDVGNYWRILDEQLAMHLAKGS</sequence>
<dbReference type="Pfam" id="PF13041">
    <property type="entry name" value="PPR_2"/>
    <property type="match status" value="2"/>
</dbReference>
<feature type="repeat" description="PPR" evidence="2">
    <location>
        <begin position="300"/>
        <end position="334"/>
    </location>
</feature>
<dbReference type="eggNOG" id="KOG4197">
    <property type="taxonomic scope" value="Eukaryota"/>
</dbReference>
<accession>B9RQU3</accession>
<name>B9RQU3_RICCO</name>
<dbReference type="GO" id="GO:0003729">
    <property type="term" value="F:mRNA binding"/>
    <property type="evidence" value="ECO:0000318"/>
    <property type="project" value="GO_Central"/>
</dbReference>
<dbReference type="EMBL" id="EQ973802">
    <property type="protein sequence ID" value="EEF46114.1"/>
    <property type="molecule type" value="Genomic_DNA"/>
</dbReference>
<keyword evidence="1" id="KW-0677">Repeat</keyword>
<dbReference type="AlphaFoldDB" id="B9RQU3"/>
<dbReference type="PANTHER" id="PTHR45613">
    <property type="entry name" value="PENTATRICOPEPTIDE REPEAT-CONTAINING PROTEIN"/>
    <property type="match status" value="1"/>
</dbReference>
<evidence type="ECO:0000313" key="4">
    <source>
        <dbReference type="Proteomes" id="UP000008311"/>
    </source>
</evidence>
<dbReference type="Pfam" id="PF12854">
    <property type="entry name" value="PPR_1"/>
    <property type="match status" value="1"/>
</dbReference>
<feature type="repeat" description="PPR" evidence="2">
    <location>
        <begin position="176"/>
        <end position="206"/>
    </location>
</feature>
<dbReference type="InParanoid" id="B9RQU3"/>